<dbReference type="PANTHER" id="PTHR43434">
    <property type="entry name" value="PHOSPHOGLYCOLATE PHOSPHATASE"/>
    <property type="match status" value="1"/>
</dbReference>
<dbReference type="InterPro" id="IPR050155">
    <property type="entry name" value="HAD-like_hydrolase_sf"/>
</dbReference>
<name>A0A927MXI6_9ACTN</name>
<dbReference type="Pfam" id="PF13419">
    <property type="entry name" value="HAD_2"/>
    <property type="match status" value="1"/>
</dbReference>
<sequence length="235" mass="24979">MTPVPSESLESVLDRTWPVLMDFDGPVCPIFSGGRNAVVAERMRETLRSAGVEVPDDVAATSDPIDVLRFTAGLRRGELTHHVEDTFVAGETGAAREGTPTPGAHDAIRACDQAGRPVVVVSNNSVQAIRTYLELHHLNDLIHAVIGRVPARPDLLKPHPEPVRRALRVLGDGRQSPVLVGDSTTDMEVAQVAGLASIGYAKAPERVPGLVRAGADAVTEDMAEIARVVRAGRSA</sequence>
<reference evidence="1" key="1">
    <citation type="submission" date="2020-10" db="EMBL/GenBank/DDBJ databases">
        <title>Sequencing the genomes of 1000 actinobacteria strains.</title>
        <authorList>
            <person name="Klenk H.-P."/>
        </authorList>
    </citation>
    <scope>NUCLEOTIDE SEQUENCE</scope>
    <source>
        <strain evidence="1">DSM 45354</strain>
    </source>
</reference>
<dbReference type="RefSeq" id="WP_192749440.1">
    <property type="nucleotide sequence ID" value="NZ_BAABJL010000030.1"/>
</dbReference>
<comment type="caution">
    <text evidence="1">The sequence shown here is derived from an EMBL/GenBank/DDBJ whole genome shotgun (WGS) entry which is preliminary data.</text>
</comment>
<dbReference type="EC" id="3.1.3.18" evidence="1"/>
<organism evidence="1 2">
    <name type="scientific">Actinopolymorpha pittospori</name>
    <dbReference type="NCBI Taxonomy" id="648752"/>
    <lineage>
        <taxon>Bacteria</taxon>
        <taxon>Bacillati</taxon>
        <taxon>Actinomycetota</taxon>
        <taxon>Actinomycetes</taxon>
        <taxon>Propionibacteriales</taxon>
        <taxon>Actinopolymorphaceae</taxon>
        <taxon>Actinopolymorpha</taxon>
    </lineage>
</organism>
<dbReference type="InterPro" id="IPR041492">
    <property type="entry name" value="HAD_2"/>
</dbReference>
<dbReference type="GO" id="GO:0005829">
    <property type="term" value="C:cytosol"/>
    <property type="evidence" value="ECO:0007669"/>
    <property type="project" value="TreeGrafter"/>
</dbReference>
<evidence type="ECO:0000313" key="1">
    <source>
        <dbReference type="EMBL" id="MBE1605035.1"/>
    </source>
</evidence>
<evidence type="ECO:0000313" key="2">
    <source>
        <dbReference type="Proteomes" id="UP000638648"/>
    </source>
</evidence>
<keyword evidence="2" id="KW-1185">Reference proteome</keyword>
<gene>
    <name evidence="1" type="ORF">HEB94_001883</name>
</gene>
<dbReference type="InterPro" id="IPR036412">
    <property type="entry name" value="HAD-like_sf"/>
</dbReference>
<dbReference type="AlphaFoldDB" id="A0A927MXI6"/>
<protein>
    <submittedName>
        <fullName evidence="1">Phosphoglycolate phosphatase</fullName>
        <ecNumber evidence="1">3.1.3.18</ecNumber>
    </submittedName>
</protein>
<keyword evidence="1" id="KW-0378">Hydrolase</keyword>
<proteinExistence type="predicted"/>
<dbReference type="Gene3D" id="3.40.50.1000">
    <property type="entry name" value="HAD superfamily/HAD-like"/>
    <property type="match status" value="1"/>
</dbReference>
<dbReference type="Proteomes" id="UP000638648">
    <property type="component" value="Unassembled WGS sequence"/>
</dbReference>
<dbReference type="SUPFAM" id="SSF56784">
    <property type="entry name" value="HAD-like"/>
    <property type="match status" value="1"/>
</dbReference>
<dbReference type="GO" id="GO:0006281">
    <property type="term" value="P:DNA repair"/>
    <property type="evidence" value="ECO:0007669"/>
    <property type="project" value="TreeGrafter"/>
</dbReference>
<dbReference type="GO" id="GO:0008967">
    <property type="term" value="F:phosphoglycolate phosphatase activity"/>
    <property type="evidence" value="ECO:0007669"/>
    <property type="project" value="UniProtKB-EC"/>
</dbReference>
<dbReference type="InterPro" id="IPR023214">
    <property type="entry name" value="HAD_sf"/>
</dbReference>
<dbReference type="PANTHER" id="PTHR43434:SF1">
    <property type="entry name" value="PHOSPHOGLYCOLATE PHOSPHATASE"/>
    <property type="match status" value="1"/>
</dbReference>
<dbReference type="EMBL" id="JADBEM010000001">
    <property type="protein sequence ID" value="MBE1605035.1"/>
    <property type="molecule type" value="Genomic_DNA"/>
</dbReference>
<accession>A0A927MXI6</accession>